<keyword evidence="3" id="KW-1185">Reference proteome</keyword>
<dbReference type="EMBL" id="MU250546">
    <property type="protein sequence ID" value="KAG7443313.1"/>
    <property type="molecule type" value="Genomic_DNA"/>
</dbReference>
<dbReference type="GeneID" id="66112864"/>
<feature type="compositionally biased region" description="Basic residues" evidence="1">
    <location>
        <begin position="559"/>
        <end position="568"/>
    </location>
</feature>
<accession>A0A9P8APG4</accession>
<dbReference type="RefSeq" id="XP_043036813.1">
    <property type="nucleotide sequence ID" value="XM_043190567.1"/>
</dbReference>
<evidence type="ECO:0000313" key="3">
    <source>
        <dbReference type="Proteomes" id="UP000812287"/>
    </source>
</evidence>
<comment type="caution">
    <text evidence="2">The sequence shown here is derived from an EMBL/GenBank/DDBJ whole genome shotgun (WGS) entry which is preliminary data.</text>
</comment>
<reference evidence="2" key="1">
    <citation type="submission" date="2020-11" db="EMBL/GenBank/DDBJ databases">
        <title>Adaptations for nitrogen fixation in a non-lichenized fungal sporocarp promotes dispersal by wood-feeding termites.</title>
        <authorList>
            <consortium name="DOE Joint Genome Institute"/>
            <person name="Koch R.A."/>
            <person name="Yoon G."/>
            <person name="Arayal U."/>
            <person name="Lail K."/>
            <person name="Amirebrahimi M."/>
            <person name="Labutti K."/>
            <person name="Lipzen A."/>
            <person name="Riley R."/>
            <person name="Barry K."/>
            <person name="Henrissat B."/>
            <person name="Grigoriev I.V."/>
            <person name="Herr J.R."/>
            <person name="Aime M.C."/>
        </authorList>
    </citation>
    <scope>NUCLEOTIDE SEQUENCE</scope>
    <source>
        <strain evidence="2">MCA 3950</strain>
    </source>
</reference>
<dbReference type="Proteomes" id="UP000812287">
    <property type="component" value="Unassembled WGS sequence"/>
</dbReference>
<protein>
    <submittedName>
        <fullName evidence="2">Uncharacterized protein</fullName>
    </submittedName>
</protein>
<dbReference type="AlphaFoldDB" id="A0A9P8APG4"/>
<evidence type="ECO:0000256" key="1">
    <source>
        <dbReference type="SAM" id="MobiDB-lite"/>
    </source>
</evidence>
<organism evidence="2 3">
    <name type="scientific">Guyanagaster necrorhizus</name>
    <dbReference type="NCBI Taxonomy" id="856835"/>
    <lineage>
        <taxon>Eukaryota</taxon>
        <taxon>Fungi</taxon>
        <taxon>Dikarya</taxon>
        <taxon>Basidiomycota</taxon>
        <taxon>Agaricomycotina</taxon>
        <taxon>Agaricomycetes</taxon>
        <taxon>Agaricomycetidae</taxon>
        <taxon>Agaricales</taxon>
        <taxon>Marasmiineae</taxon>
        <taxon>Physalacriaceae</taxon>
        <taxon>Guyanagaster</taxon>
    </lineage>
</organism>
<proteinExistence type="predicted"/>
<name>A0A9P8APG4_9AGAR</name>
<gene>
    <name evidence="2" type="ORF">BT62DRAFT_996127</name>
</gene>
<evidence type="ECO:0000313" key="2">
    <source>
        <dbReference type="EMBL" id="KAG7443313.1"/>
    </source>
</evidence>
<feature type="region of interest" description="Disordered" evidence="1">
    <location>
        <begin position="559"/>
        <end position="585"/>
    </location>
</feature>
<dbReference type="OrthoDB" id="2993378at2759"/>
<sequence>MSSNPSVQSIVVQSTSALPLRSVESLKQYVKGILVICNTLIERMLDHPQESVLDRLVRTSLRFDIDAFDWWSVDRKKEKDQFSPGVYAELLCIRSQYGTSSPEEVAELVKNQLTFSGHEHLHLQPIVWAYLLQRLPPFDVHDGLLQIFFHAIPSSYWHANYILPPLFLARDELKICLTGDSRDHDVVDLPTAVETYLYPYIADVILRRFGAVKDSVFHSDPADEFPAPQDPRLYALLTIAGSPSTQTVSIADPYIDTFFGTVIRDIGVYMGVGSSRLYDDPGYDKMPSFRLDCNRYAVLKLLYTLVLSKDFSGSTSMRSEDQSILLVIFLRVLKSTFPRPRFLPDSEDWYTPYMASNFVRIAFQDNPWITRSGPTYLSHFKPAAELATFFFQFPPIIKEVFSHVVSRRLLDQISANRHNAYLELSDALPIIFDAFITGLASNSGISQMSIDYLFESDNLFRACTALVSCDKADSLRRLALLRPANDPAWPECLQKLDTVSERFEWPSFMEKHARTIADFREFVEGGCVGDFGGGYPPGRAPDKEKHLMGLRLMMKSPQKHWHRLRRPRSSGVTAEGTMHNGSKCE</sequence>